<name>U1X8N9_ANEAE</name>
<keyword evidence="2" id="KW-1185">Reference proteome</keyword>
<dbReference type="InterPro" id="IPR034122">
    <property type="entry name" value="Retropepsin-like_bacterial"/>
</dbReference>
<protein>
    <recommendedName>
        <fullName evidence="3">Peptidase A2 domain-containing protein</fullName>
    </recommendedName>
</protein>
<evidence type="ECO:0000313" key="2">
    <source>
        <dbReference type="Proteomes" id="UP000016511"/>
    </source>
</evidence>
<evidence type="ECO:0008006" key="3">
    <source>
        <dbReference type="Google" id="ProtNLM"/>
    </source>
</evidence>
<dbReference type="HOGENOM" id="CLU_159130_1_0_9"/>
<dbReference type="RefSeq" id="WP_021622826.1">
    <property type="nucleotide sequence ID" value="NZ_KE952836.1"/>
</dbReference>
<gene>
    <name evidence="1" type="ORF">HMPREF0083_00592</name>
</gene>
<dbReference type="GeneID" id="92840208"/>
<dbReference type="Pfam" id="PF13650">
    <property type="entry name" value="Asp_protease_2"/>
    <property type="match status" value="1"/>
</dbReference>
<sequence>MISITIKHDLPFVEAIVTFRGQTIKCENVLLDTGSAGTIFNVDKLIEIGVKPEPDDMTYTIYGVGDAEFVYSKTMDAIQIGDAKFKDFQIEIGAMDYGLELDGIIGFDFMCKLGLVIDTKNMGIYYNSGFEPALKFS</sequence>
<evidence type="ECO:0000313" key="1">
    <source>
        <dbReference type="EMBL" id="ERI11310.1"/>
    </source>
</evidence>
<dbReference type="InterPro" id="IPR021109">
    <property type="entry name" value="Peptidase_aspartic_dom_sf"/>
</dbReference>
<reference evidence="1 2" key="1">
    <citation type="submission" date="2013-08" db="EMBL/GenBank/DDBJ databases">
        <authorList>
            <person name="Weinstock G."/>
            <person name="Sodergren E."/>
            <person name="Wylie T."/>
            <person name="Fulton L."/>
            <person name="Fulton R."/>
            <person name="Fronick C."/>
            <person name="O'Laughlin M."/>
            <person name="Godfrey J."/>
            <person name="Miner T."/>
            <person name="Herter B."/>
            <person name="Appelbaum E."/>
            <person name="Cordes M."/>
            <person name="Lek S."/>
            <person name="Wollam A."/>
            <person name="Pepin K.H."/>
            <person name="Palsikar V.B."/>
            <person name="Mitreva M."/>
            <person name="Wilson R.K."/>
        </authorList>
    </citation>
    <scope>NUCLEOTIDE SEQUENCE [LARGE SCALE GENOMIC DNA]</scope>
    <source>
        <strain evidence="1 2">ATCC 12856</strain>
    </source>
</reference>
<comment type="caution">
    <text evidence="1">The sequence shown here is derived from an EMBL/GenBank/DDBJ whole genome shotgun (WGS) entry which is preliminary data.</text>
</comment>
<dbReference type="Gene3D" id="2.40.70.10">
    <property type="entry name" value="Acid Proteases"/>
    <property type="match status" value="1"/>
</dbReference>
<dbReference type="eggNOG" id="COG3577">
    <property type="taxonomic scope" value="Bacteria"/>
</dbReference>
<proteinExistence type="predicted"/>
<dbReference type="EMBL" id="AWSJ01000044">
    <property type="protein sequence ID" value="ERI11310.1"/>
    <property type="molecule type" value="Genomic_DNA"/>
</dbReference>
<dbReference type="PATRIC" id="fig|649747.3.peg.525"/>
<dbReference type="AlphaFoldDB" id="U1X8N9"/>
<organism evidence="1 2">
    <name type="scientific">Aneurinibacillus aneurinilyticus ATCC 12856</name>
    <dbReference type="NCBI Taxonomy" id="649747"/>
    <lineage>
        <taxon>Bacteria</taxon>
        <taxon>Bacillati</taxon>
        <taxon>Bacillota</taxon>
        <taxon>Bacilli</taxon>
        <taxon>Bacillales</taxon>
        <taxon>Paenibacillaceae</taxon>
        <taxon>Aneurinibacillus group</taxon>
        <taxon>Aneurinibacillus</taxon>
    </lineage>
</organism>
<dbReference type="STRING" id="649747.HMPREF0083_00592"/>
<dbReference type="CDD" id="cd05483">
    <property type="entry name" value="retropepsin_like_bacteria"/>
    <property type="match status" value="1"/>
</dbReference>
<accession>U1X8N9</accession>
<dbReference type="SUPFAM" id="SSF50630">
    <property type="entry name" value="Acid proteases"/>
    <property type="match status" value="1"/>
</dbReference>
<dbReference type="Proteomes" id="UP000016511">
    <property type="component" value="Unassembled WGS sequence"/>
</dbReference>